<dbReference type="PANTHER" id="PTHR31355">
    <property type="entry name" value="MICROTUBULE-ASSOCIATED PROTEIN TORTIFOLIA1"/>
    <property type="match status" value="1"/>
</dbReference>
<dbReference type="OrthoDB" id="552730at2759"/>
<gene>
    <name evidence="2" type="ORF">GPECTOR_12g442</name>
</gene>
<proteinExistence type="predicted"/>
<dbReference type="GO" id="GO:0008017">
    <property type="term" value="F:microtubule binding"/>
    <property type="evidence" value="ECO:0007669"/>
    <property type="project" value="InterPro"/>
</dbReference>
<evidence type="ECO:0000313" key="2">
    <source>
        <dbReference type="EMBL" id="KXZ51479.1"/>
    </source>
</evidence>
<dbReference type="STRING" id="33097.A0A150GNS3"/>
<keyword evidence="3" id="KW-1185">Reference proteome</keyword>
<comment type="caution">
    <text evidence="2">The sequence shown here is derived from an EMBL/GenBank/DDBJ whole genome shotgun (WGS) entry which is preliminary data.</text>
</comment>
<feature type="compositionally biased region" description="Low complexity" evidence="1">
    <location>
        <begin position="482"/>
        <end position="498"/>
    </location>
</feature>
<feature type="compositionally biased region" description="Gly residues" evidence="1">
    <location>
        <begin position="507"/>
        <end position="521"/>
    </location>
</feature>
<dbReference type="EMBL" id="LSYV01000013">
    <property type="protein sequence ID" value="KXZ51479.1"/>
    <property type="molecule type" value="Genomic_DNA"/>
</dbReference>
<dbReference type="PANTHER" id="PTHR31355:SF7">
    <property type="entry name" value="MICROTUBULE-ASSOCIATED PROTEIN TORTIFOLIA1"/>
    <property type="match status" value="1"/>
</dbReference>
<feature type="compositionally biased region" description="Low complexity" evidence="1">
    <location>
        <begin position="416"/>
        <end position="425"/>
    </location>
</feature>
<feature type="region of interest" description="Disordered" evidence="1">
    <location>
        <begin position="150"/>
        <end position="172"/>
    </location>
</feature>
<feature type="region of interest" description="Disordered" evidence="1">
    <location>
        <begin position="463"/>
        <end position="524"/>
    </location>
</feature>
<evidence type="ECO:0000313" key="3">
    <source>
        <dbReference type="Proteomes" id="UP000075714"/>
    </source>
</evidence>
<dbReference type="GO" id="GO:0005874">
    <property type="term" value="C:microtubule"/>
    <property type="evidence" value="ECO:0007669"/>
    <property type="project" value="InterPro"/>
</dbReference>
<evidence type="ECO:0000256" key="1">
    <source>
        <dbReference type="SAM" id="MobiDB-lite"/>
    </source>
</evidence>
<protein>
    <submittedName>
        <fullName evidence="2">Uncharacterized protein</fullName>
    </submittedName>
</protein>
<reference evidence="3" key="1">
    <citation type="journal article" date="2016" name="Nat. Commun.">
        <title>The Gonium pectorale genome demonstrates co-option of cell cycle regulation during the evolution of multicellularity.</title>
        <authorList>
            <person name="Hanschen E.R."/>
            <person name="Marriage T.N."/>
            <person name="Ferris P.J."/>
            <person name="Hamaji T."/>
            <person name="Toyoda A."/>
            <person name="Fujiyama A."/>
            <person name="Neme R."/>
            <person name="Noguchi H."/>
            <person name="Minakuchi Y."/>
            <person name="Suzuki M."/>
            <person name="Kawai-Toyooka H."/>
            <person name="Smith D.R."/>
            <person name="Sparks H."/>
            <person name="Anderson J."/>
            <person name="Bakaric R."/>
            <person name="Luria V."/>
            <person name="Karger A."/>
            <person name="Kirschner M.W."/>
            <person name="Durand P.M."/>
            <person name="Michod R.E."/>
            <person name="Nozaki H."/>
            <person name="Olson B.J."/>
        </authorList>
    </citation>
    <scope>NUCLEOTIDE SEQUENCE [LARGE SCALE GENOMIC DNA]</scope>
    <source>
        <strain evidence="3">NIES-2863</strain>
    </source>
</reference>
<dbReference type="AlphaFoldDB" id="A0A150GNS3"/>
<dbReference type="InterPro" id="IPR033337">
    <property type="entry name" value="TORTIFOLIA1/SINE1-2"/>
</dbReference>
<dbReference type="Proteomes" id="UP000075714">
    <property type="component" value="Unassembled WGS sequence"/>
</dbReference>
<name>A0A150GNS3_GONPE</name>
<organism evidence="2 3">
    <name type="scientific">Gonium pectorale</name>
    <name type="common">Green alga</name>
    <dbReference type="NCBI Taxonomy" id="33097"/>
    <lineage>
        <taxon>Eukaryota</taxon>
        <taxon>Viridiplantae</taxon>
        <taxon>Chlorophyta</taxon>
        <taxon>core chlorophytes</taxon>
        <taxon>Chlorophyceae</taxon>
        <taxon>CS clade</taxon>
        <taxon>Chlamydomonadales</taxon>
        <taxon>Volvocaceae</taxon>
        <taxon>Gonium</taxon>
    </lineage>
</organism>
<feature type="region of interest" description="Disordered" evidence="1">
    <location>
        <begin position="387"/>
        <end position="425"/>
    </location>
</feature>
<feature type="region of interest" description="Disordered" evidence="1">
    <location>
        <begin position="593"/>
        <end position="640"/>
    </location>
</feature>
<sequence length="640" mass="64506">MDTRLDMARLRSALTSLEDRNLDAQGSFAVKLLIDKLQTAQQAQTVVKELAAGLERCGRSGASHRCALLSYLLATQRHLSPVRALPHAIPNLVAYLKRQHHSTNHDDLATLGCRMGHALAASLTGRDGGQQGGAGQPGVGRYANSASPAYSSVGSSGRGGARGAGVSDTRPLLDRRGSGFAADALGASMEWAGGGVEDVTSGPFVAEPAWVLNQVLMPLLRLVCRCPERDAMAAASALMVPLVDAMGRELGGSGEDGRSGDDVAAVLTRLLGSAFTLLGSPAAGTHRSPGALQLFASCAQAMGARLEADAAKRMLLAATSGLDAADDWQSLEAIRHDKIPAVRSAYQAAAAAVAGLPAPHGSSPAAFDSFAPSAGIGGGAFRDMGSLRPAWDDAGPALRSGTEGGSETGPPWEQEPSFSASRSAASPPVARSLASSGVAAFSRRTVGTEAGEAELHVVAPAKAGAAGSGSALREAQAGSKRATAATHGHSAGAHGMHGIQEGRADGHGGVLGRDLDGGAGGQAAEAAEYVDRGVGHGYRRFESRAGPAPPTASAVAAKGGGGSYAAAYAASVAGGSGGAFLSAADWDADVEQDPAGEEAAGSGGAQEAHGRWFSSAADQGKHVRKHDNGQAEAAYGRPRL</sequence>
<accession>A0A150GNS3</accession>